<name>A0A6N1X1R7_9BURK</name>
<keyword evidence="3" id="KW-1185">Reference proteome</keyword>
<feature type="domain" description="Bacteriophage T5 Orf172 DNA-binding" evidence="1">
    <location>
        <begin position="139"/>
        <end position="223"/>
    </location>
</feature>
<evidence type="ECO:0000259" key="1">
    <source>
        <dbReference type="SMART" id="SM00974"/>
    </source>
</evidence>
<dbReference type="EMBL" id="CP054840">
    <property type="protein sequence ID" value="QKV53319.1"/>
    <property type="molecule type" value="Genomic_DNA"/>
</dbReference>
<protein>
    <submittedName>
        <fullName evidence="2">GIY-YIG nuclease family protein</fullName>
    </submittedName>
</protein>
<dbReference type="Pfam" id="PF10544">
    <property type="entry name" value="T5orf172"/>
    <property type="match status" value="1"/>
</dbReference>
<dbReference type="Proteomes" id="UP000509579">
    <property type="component" value="Chromosome"/>
</dbReference>
<evidence type="ECO:0000313" key="2">
    <source>
        <dbReference type="EMBL" id="QKV53319.1"/>
    </source>
</evidence>
<reference evidence="2 3" key="1">
    <citation type="submission" date="2020-06" db="EMBL/GenBank/DDBJ databases">
        <title>Acidovorax antarctica sp. nov., isolated from Corinth ice sheet soil, Antarctic Fields Peninsula.</title>
        <authorList>
            <person name="Xu Q."/>
            <person name="Peng F."/>
        </authorList>
    </citation>
    <scope>NUCLEOTIDE SEQUENCE [LARGE SCALE GENOMIC DNA]</scope>
    <source>
        <strain evidence="2 3">16-35-5</strain>
    </source>
</reference>
<evidence type="ECO:0000313" key="3">
    <source>
        <dbReference type="Proteomes" id="UP000509579"/>
    </source>
</evidence>
<sequence length="226" mass="25791">MEVVFEPTRSFCYKFGRYTVIPEIEAMAELATGVDFRLKDLAQLVINKYLTPEQQQIRLKKAHSEKTDAVHSIVKFFVSFITMEQELFVSQGKGIFRAKTEEDIDDDDVEEAALIDGDEEAAEFEGWVYAFTFPILQRQDAPFPIKIGKTLKDVEDRVAQQCKGSASFDNPVILGKWQVNRVGHTELAVHNVLKARGKWRENVPGVEWFDTTIGEIESILNFVRVT</sequence>
<proteinExistence type="predicted"/>
<gene>
    <name evidence="2" type="ORF">HUK68_10685</name>
</gene>
<dbReference type="SMART" id="SM00974">
    <property type="entry name" value="T5orf172"/>
    <property type="match status" value="1"/>
</dbReference>
<dbReference type="KEGG" id="aant:HUK68_10685"/>
<dbReference type="AlphaFoldDB" id="A0A6N1X1R7"/>
<dbReference type="RefSeq" id="WP_175504126.1">
    <property type="nucleotide sequence ID" value="NZ_CP054840.1"/>
</dbReference>
<dbReference type="InterPro" id="IPR018306">
    <property type="entry name" value="Phage_T5_Orf172_DNA-bd"/>
</dbReference>
<accession>A0A6N1X1R7</accession>
<organism evidence="2 3">
    <name type="scientific">Comamonas antarctica</name>
    <dbReference type="NCBI Taxonomy" id="2743470"/>
    <lineage>
        <taxon>Bacteria</taxon>
        <taxon>Pseudomonadati</taxon>
        <taxon>Pseudomonadota</taxon>
        <taxon>Betaproteobacteria</taxon>
        <taxon>Burkholderiales</taxon>
        <taxon>Comamonadaceae</taxon>
        <taxon>Comamonas</taxon>
    </lineage>
</organism>